<gene>
    <name evidence="2" type="ORF">CLV85_1042</name>
</gene>
<feature type="transmembrane region" description="Helical" evidence="1">
    <location>
        <begin position="143"/>
        <end position="165"/>
    </location>
</feature>
<dbReference type="OrthoDB" id="4476615at2"/>
<dbReference type="Proteomes" id="UP000231742">
    <property type="component" value="Unassembled WGS sequence"/>
</dbReference>
<feature type="transmembrane region" description="Helical" evidence="1">
    <location>
        <begin position="172"/>
        <end position="188"/>
    </location>
</feature>
<keyword evidence="1" id="KW-1133">Transmembrane helix</keyword>
<dbReference type="AlphaFoldDB" id="A0A2M9D818"/>
<name>A0A2M9D818_9MICO</name>
<evidence type="ECO:0000256" key="1">
    <source>
        <dbReference type="SAM" id="Phobius"/>
    </source>
</evidence>
<sequence>MPFTDHDGNELRSLPLVYRLDRDFQVAEAFCWRDPRPGGTAIEVPAHDASLPPTEGNSTDFASVPPFLWGLIASYGKQTLAAILHDHLTHQTRLAPADERLALRRVADETFRVALVDSGVHQLRARVMWTAVGIERYAHHGGVLGWLIIAQLALGIAALVAAVALGVAVHPLWFLLAAAPAVLAVVWGKDANLMLASTYLGALYAPLVAAAFIGSRLEQLLAFIIWVASGTPGPIPKAEPTLRWPDHGTTLPPL</sequence>
<dbReference type="RefSeq" id="WP_100388509.1">
    <property type="nucleotide sequence ID" value="NZ_BMZU01000001.1"/>
</dbReference>
<organism evidence="2 3">
    <name type="scientific">Salinibacterium amurskyense</name>
    <dbReference type="NCBI Taxonomy" id="205941"/>
    <lineage>
        <taxon>Bacteria</taxon>
        <taxon>Bacillati</taxon>
        <taxon>Actinomycetota</taxon>
        <taxon>Actinomycetes</taxon>
        <taxon>Micrococcales</taxon>
        <taxon>Microbacteriaceae</taxon>
        <taxon>Salinibacterium</taxon>
    </lineage>
</organism>
<comment type="caution">
    <text evidence="2">The sequence shown here is derived from an EMBL/GenBank/DDBJ whole genome shotgun (WGS) entry which is preliminary data.</text>
</comment>
<keyword evidence="3" id="KW-1185">Reference proteome</keyword>
<protein>
    <submittedName>
        <fullName evidence="2">Uncharacterized protein DUF1353</fullName>
    </submittedName>
</protein>
<dbReference type="EMBL" id="PGFH01000001">
    <property type="protein sequence ID" value="PJJ81859.1"/>
    <property type="molecule type" value="Genomic_DNA"/>
</dbReference>
<reference evidence="2 3" key="1">
    <citation type="submission" date="2017-11" db="EMBL/GenBank/DDBJ databases">
        <title>Genomic Encyclopedia of Archaeal and Bacterial Type Strains, Phase II (KMG-II): From Individual Species to Whole Genera.</title>
        <authorList>
            <person name="Goeker M."/>
        </authorList>
    </citation>
    <scope>NUCLEOTIDE SEQUENCE [LARGE SCALE GENOMIC DNA]</scope>
    <source>
        <strain evidence="2 3">DSM 16400</strain>
    </source>
</reference>
<feature type="transmembrane region" description="Helical" evidence="1">
    <location>
        <begin position="194"/>
        <end position="213"/>
    </location>
</feature>
<keyword evidence="1" id="KW-0472">Membrane</keyword>
<dbReference type="Pfam" id="PF07087">
    <property type="entry name" value="DUF1353"/>
    <property type="match status" value="1"/>
</dbReference>
<keyword evidence="1" id="KW-0812">Transmembrane</keyword>
<accession>A0A2M9D818</accession>
<dbReference type="InterPro" id="IPR010767">
    <property type="entry name" value="Phage_CGC-2007_Cje0229"/>
</dbReference>
<evidence type="ECO:0000313" key="3">
    <source>
        <dbReference type="Proteomes" id="UP000231742"/>
    </source>
</evidence>
<evidence type="ECO:0000313" key="2">
    <source>
        <dbReference type="EMBL" id="PJJ81859.1"/>
    </source>
</evidence>
<proteinExistence type="predicted"/>